<comment type="caution">
    <text evidence="1">The sequence shown here is derived from an EMBL/GenBank/DDBJ whole genome shotgun (WGS) entry which is preliminary data.</text>
</comment>
<proteinExistence type="predicted"/>
<sequence length="326" mass="36761">MRRRIDIAEADRMLLTRERLLQAGVTVRQLRDAVDARSLRRVHRGSYVRTKDWTSLWWEGQHLLKVLAVKAASTGRGPLFSHASAAVLWGLPMYRMRDQPVQIVIDGTRHSRVIAGVVRRDMRLDDEDIAEVEGFRVTSLIRTAFDVARTAAFDTAVSCADAALRRRTVSGQVVDAEADALWRTQARRLARPGLRGVRQGREVIEFADGRAQLPGESVSRVRLHQLGFSNYDLQVPITGAQGDRYWADFAFLGTRRFGEFDGKDKYLDPDLRTEISPDEAVLAEKQREDDIRGVTGWSFARWGFEHIRTPDALGARLAAFGIRPPG</sequence>
<organism evidence="1 2">
    <name type="scientific">Microbacterium commune</name>
    <dbReference type="NCBI Taxonomy" id="2762219"/>
    <lineage>
        <taxon>Bacteria</taxon>
        <taxon>Bacillati</taxon>
        <taxon>Actinomycetota</taxon>
        <taxon>Actinomycetes</taxon>
        <taxon>Micrococcales</taxon>
        <taxon>Microbacteriaceae</taxon>
        <taxon>Microbacterium</taxon>
    </lineage>
</organism>
<evidence type="ECO:0000313" key="1">
    <source>
        <dbReference type="EMBL" id="MBD8010747.1"/>
    </source>
</evidence>
<protein>
    <recommendedName>
        <fullName evidence="3">Transcriptional regulator, AbiEi antitoxin, Type IV TA system</fullName>
    </recommendedName>
</protein>
<reference evidence="1 2" key="1">
    <citation type="submission" date="2020-08" db="EMBL/GenBank/DDBJ databases">
        <title>A Genomic Blueprint of the Chicken Gut Microbiome.</title>
        <authorList>
            <person name="Gilroy R."/>
            <person name="Ravi A."/>
            <person name="Getino M."/>
            <person name="Pursley I."/>
            <person name="Horton D.L."/>
            <person name="Alikhan N.-F."/>
            <person name="Baker D."/>
            <person name="Gharbi K."/>
            <person name="Hall N."/>
            <person name="Watson M."/>
            <person name="Adriaenssens E.M."/>
            <person name="Foster-Nyarko E."/>
            <person name="Jarju S."/>
            <person name="Secka A."/>
            <person name="Antonio M."/>
            <person name="Oren A."/>
            <person name="Chaudhuri R."/>
            <person name="La Ragione R.M."/>
            <person name="Hildebrand F."/>
            <person name="Pallen M.J."/>
        </authorList>
    </citation>
    <scope>NUCLEOTIDE SEQUENCE [LARGE SCALE GENOMIC DNA]</scope>
    <source>
        <strain evidence="1 2">Re1</strain>
    </source>
</reference>
<dbReference type="EMBL" id="JACSPX010000001">
    <property type="protein sequence ID" value="MBD8010747.1"/>
    <property type="molecule type" value="Genomic_DNA"/>
</dbReference>
<keyword evidence="2" id="KW-1185">Reference proteome</keyword>
<gene>
    <name evidence="1" type="ORF">H9633_00355</name>
</gene>
<evidence type="ECO:0008006" key="3">
    <source>
        <dbReference type="Google" id="ProtNLM"/>
    </source>
</evidence>
<dbReference type="Proteomes" id="UP000611521">
    <property type="component" value="Unassembled WGS sequence"/>
</dbReference>
<accession>A0ABR8W159</accession>
<dbReference type="RefSeq" id="WP_191711713.1">
    <property type="nucleotide sequence ID" value="NZ_JACSPX010000001.1"/>
</dbReference>
<name>A0ABR8W159_9MICO</name>
<evidence type="ECO:0000313" key="2">
    <source>
        <dbReference type="Proteomes" id="UP000611521"/>
    </source>
</evidence>